<dbReference type="OrthoDB" id="9800869at2"/>
<feature type="compositionally biased region" description="Low complexity" evidence="5">
    <location>
        <begin position="60"/>
        <end position="84"/>
    </location>
</feature>
<proteinExistence type="predicted"/>
<keyword evidence="2 4" id="KW-0472">Membrane</keyword>
<dbReference type="Pfam" id="PF00691">
    <property type="entry name" value="OmpA"/>
    <property type="match status" value="1"/>
</dbReference>
<accession>A0A367GSM3</accession>
<dbReference type="PRINTS" id="PR01021">
    <property type="entry name" value="OMPADOMAIN"/>
</dbReference>
<feature type="signal peptide" evidence="6">
    <location>
        <begin position="1"/>
        <end position="21"/>
    </location>
</feature>
<evidence type="ECO:0000256" key="3">
    <source>
        <dbReference type="ARBA" id="ARBA00023237"/>
    </source>
</evidence>
<feature type="domain" description="OmpA-like" evidence="7">
    <location>
        <begin position="321"/>
        <end position="436"/>
    </location>
</feature>
<evidence type="ECO:0000256" key="2">
    <source>
        <dbReference type="ARBA" id="ARBA00023136"/>
    </source>
</evidence>
<organism evidence="8 9">
    <name type="scientific">Mucilaginibacter hurinus</name>
    <dbReference type="NCBI Taxonomy" id="2201324"/>
    <lineage>
        <taxon>Bacteria</taxon>
        <taxon>Pseudomonadati</taxon>
        <taxon>Bacteroidota</taxon>
        <taxon>Sphingobacteriia</taxon>
        <taxon>Sphingobacteriales</taxon>
        <taxon>Sphingobacteriaceae</taxon>
        <taxon>Mucilaginibacter</taxon>
    </lineage>
</organism>
<dbReference type="PANTHER" id="PTHR30329:SF21">
    <property type="entry name" value="LIPOPROTEIN YIAD-RELATED"/>
    <property type="match status" value="1"/>
</dbReference>
<dbReference type="InterPro" id="IPR036737">
    <property type="entry name" value="OmpA-like_sf"/>
</dbReference>
<comment type="caution">
    <text evidence="8">The sequence shown here is derived from an EMBL/GenBank/DDBJ whole genome shotgun (WGS) entry which is preliminary data.</text>
</comment>
<reference evidence="8 9" key="1">
    <citation type="submission" date="2018-05" db="EMBL/GenBank/DDBJ databases">
        <title>Mucilaginibacter hurinus sp. nov., isolated from briquette warehouse soil.</title>
        <authorList>
            <person name="Choi L."/>
        </authorList>
    </citation>
    <scope>NUCLEOTIDE SEQUENCE [LARGE SCALE GENOMIC DNA]</scope>
    <source>
        <strain evidence="8 9">ZR32</strain>
    </source>
</reference>
<evidence type="ECO:0000256" key="6">
    <source>
        <dbReference type="SAM" id="SignalP"/>
    </source>
</evidence>
<dbReference type="GO" id="GO:0009279">
    <property type="term" value="C:cell outer membrane"/>
    <property type="evidence" value="ECO:0007669"/>
    <property type="project" value="UniProtKB-SubCell"/>
</dbReference>
<dbReference type="SUPFAM" id="SSF103088">
    <property type="entry name" value="OmpA-like"/>
    <property type="match status" value="1"/>
</dbReference>
<dbReference type="CDD" id="cd07185">
    <property type="entry name" value="OmpA_C-like"/>
    <property type="match status" value="1"/>
</dbReference>
<keyword evidence="6" id="KW-0732">Signal</keyword>
<gene>
    <name evidence="8" type="ORF">DJ568_05715</name>
</gene>
<dbReference type="EMBL" id="QGDC01000002">
    <property type="protein sequence ID" value="RCH56230.1"/>
    <property type="molecule type" value="Genomic_DNA"/>
</dbReference>
<feature type="compositionally biased region" description="Basic and acidic residues" evidence="5">
    <location>
        <begin position="46"/>
        <end position="59"/>
    </location>
</feature>
<feature type="chain" id="PRO_5016810760" description="OmpA-like domain-containing protein" evidence="6">
    <location>
        <begin position="22"/>
        <end position="436"/>
    </location>
</feature>
<protein>
    <recommendedName>
        <fullName evidence="7">OmpA-like domain-containing protein</fullName>
    </recommendedName>
</protein>
<feature type="region of interest" description="Disordered" evidence="5">
    <location>
        <begin position="46"/>
        <end position="84"/>
    </location>
</feature>
<evidence type="ECO:0000313" key="9">
    <source>
        <dbReference type="Proteomes" id="UP000253209"/>
    </source>
</evidence>
<dbReference type="Gene3D" id="3.30.1330.60">
    <property type="entry name" value="OmpA-like domain"/>
    <property type="match status" value="1"/>
</dbReference>
<keyword evidence="3" id="KW-0998">Cell outer membrane</keyword>
<dbReference type="RefSeq" id="WP_114004267.1">
    <property type="nucleotide sequence ID" value="NZ_QGDC01000002.1"/>
</dbReference>
<evidence type="ECO:0000256" key="5">
    <source>
        <dbReference type="SAM" id="MobiDB-lite"/>
    </source>
</evidence>
<dbReference type="InterPro" id="IPR050330">
    <property type="entry name" value="Bact_OuterMem_StrucFunc"/>
</dbReference>
<sequence>MKRNLLLCTALLALSAQAANAQFLNRLKKRAEEAVTRKAEKAIDKTVEDPYSLKKEKAAEQPQQTQPQQTTEAPKAPAATKTETAPAPLQAYAKYDFIPGQNLIYSDNFAGEAMGELPAGWNSNGNGAVTKLNNFSGNWLRMDQNAVYLPGKDLATGDNFTVEFDMILDLTSKGYGFPDIFIGMIATGKVPAGDNSILTEQYGIKSFHLDISPGSSGSTNLRFAAEKGRTVYFRSPVKSYKVLEAYYGKPAHIAIQAQKERLRLWINGDKIIDAPKALPVGDVFNQLFFKISSSNYTNEQLGIYVGNISVAQGAPDLRNKLVNEGRFSTSGILFDVNTATIKPESAGVLQEIANVLKENPAINVRIVGHTDADGTAAANQKLSINRAESVKSALAETYGISVTRMQVAGKGATQPVAPNKTETGKAQNRRVEFIKL</sequence>
<dbReference type="InterPro" id="IPR006664">
    <property type="entry name" value="OMP_bac"/>
</dbReference>
<evidence type="ECO:0000256" key="4">
    <source>
        <dbReference type="PROSITE-ProRule" id="PRU00473"/>
    </source>
</evidence>
<name>A0A367GSM3_9SPHI</name>
<evidence type="ECO:0000256" key="1">
    <source>
        <dbReference type="ARBA" id="ARBA00004442"/>
    </source>
</evidence>
<dbReference type="PANTHER" id="PTHR30329">
    <property type="entry name" value="STATOR ELEMENT OF FLAGELLAR MOTOR COMPLEX"/>
    <property type="match status" value="1"/>
</dbReference>
<dbReference type="Proteomes" id="UP000253209">
    <property type="component" value="Unassembled WGS sequence"/>
</dbReference>
<evidence type="ECO:0000259" key="7">
    <source>
        <dbReference type="PROSITE" id="PS51123"/>
    </source>
</evidence>
<dbReference type="PROSITE" id="PS51123">
    <property type="entry name" value="OMPA_2"/>
    <property type="match status" value="1"/>
</dbReference>
<keyword evidence="9" id="KW-1185">Reference proteome</keyword>
<dbReference type="InterPro" id="IPR006665">
    <property type="entry name" value="OmpA-like"/>
</dbReference>
<dbReference type="AlphaFoldDB" id="A0A367GSM3"/>
<comment type="subcellular location">
    <subcellularLocation>
        <location evidence="1">Cell outer membrane</location>
    </subcellularLocation>
</comment>
<evidence type="ECO:0000313" key="8">
    <source>
        <dbReference type="EMBL" id="RCH56230.1"/>
    </source>
</evidence>